<proteinExistence type="predicted"/>
<reference evidence="1" key="1">
    <citation type="submission" date="2020-08" db="EMBL/GenBank/DDBJ databases">
        <title>Genome sequencing and assembly of the red palm weevil Rhynchophorus ferrugineus.</title>
        <authorList>
            <person name="Dias G.B."/>
            <person name="Bergman C.M."/>
            <person name="Manee M."/>
        </authorList>
    </citation>
    <scope>NUCLEOTIDE SEQUENCE</scope>
    <source>
        <strain evidence="1">AA-2017</strain>
        <tissue evidence="1">Whole larva</tissue>
    </source>
</reference>
<accession>A0A834HNC9</accession>
<dbReference type="AlphaFoldDB" id="A0A834HNC9"/>
<dbReference type="Proteomes" id="UP000625711">
    <property type="component" value="Unassembled WGS sequence"/>
</dbReference>
<feature type="non-terminal residue" evidence="1">
    <location>
        <position position="1"/>
    </location>
</feature>
<keyword evidence="2" id="KW-1185">Reference proteome</keyword>
<name>A0A834HNC9_RHYFE</name>
<dbReference type="EMBL" id="JAACXV010016261">
    <property type="protein sequence ID" value="KAF7264698.1"/>
    <property type="molecule type" value="Genomic_DNA"/>
</dbReference>
<organism evidence="1 2">
    <name type="scientific">Rhynchophorus ferrugineus</name>
    <name type="common">Red palm weevil</name>
    <name type="synonym">Curculio ferrugineus</name>
    <dbReference type="NCBI Taxonomy" id="354439"/>
    <lineage>
        <taxon>Eukaryota</taxon>
        <taxon>Metazoa</taxon>
        <taxon>Ecdysozoa</taxon>
        <taxon>Arthropoda</taxon>
        <taxon>Hexapoda</taxon>
        <taxon>Insecta</taxon>
        <taxon>Pterygota</taxon>
        <taxon>Neoptera</taxon>
        <taxon>Endopterygota</taxon>
        <taxon>Coleoptera</taxon>
        <taxon>Polyphaga</taxon>
        <taxon>Cucujiformia</taxon>
        <taxon>Curculionidae</taxon>
        <taxon>Dryophthorinae</taxon>
        <taxon>Rhynchophorus</taxon>
    </lineage>
</organism>
<comment type="caution">
    <text evidence="1">The sequence shown here is derived from an EMBL/GenBank/DDBJ whole genome shotgun (WGS) entry which is preliminary data.</text>
</comment>
<evidence type="ECO:0000313" key="2">
    <source>
        <dbReference type="Proteomes" id="UP000625711"/>
    </source>
</evidence>
<protein>
    <submittedName>
        <fullName evidence="1">Uncharacterized protein</fullName>
    </submittedName>
</protein>
<gene>
    <name evidence="1" type="ORF">GWI33_022598</name>
</gene>
<sequence>SLIHVTPPSLLGLSSYLGSGGGTGGAHSPSIAKPVASRPPHFNPHLLLAHCRPQPYLTGERSARIIDIGENASRLTAVFSVKSPYYCMFMFVYNGERVERKLVIIEKKYFKLRGCSSIAI</sequence>
<evidence type="ECO:0000313" key="1">
    <source>
        <dbReference type="EMBL" id="KAF7264698.1"/>
    </source>
</evidence>